<sequence>MRLAALRDPSGGLVDQMMRDTADWLLAEGRVPVGAVRDAAPLAGAHPCEMRLRVLPDGPRIGLDQPLGPGARGCRLDADALERAAAETERRLARPADIFLLNKFGRQEAEGHGFRGTIALALERDLPVLVGVGTFSGAAFDAFAGGLAETLPADIRAVRAWCRAVLGLSHR</sequence>
<proteinExistence type="predicted"/>
<evidence type="ECO:0000313" key="2">
    <source>
        <dbReference type="Proteomes" id="UP000295142"/>
    </source>
</evidence>
<dbReference type="OrthoDB" id="5918880at2"/>
<dbReference type="InterPro" id="IPR018912">
    <property type="entry name" value="DUF2478"/>
</dbReference>
<dbReference type="EMBL" id="SLWW01000005">
    <property type="protein sequence ID" value="TCO72034.1"/>
    <property type="molecule type" value="Genomic_DNA"/>
</dbReference>
<accession>A0A4R2KG15</accession>
<comment type="caution">
    <text evidence="1">The sequence shown here is derived from an EMBL/GenBank/DDBJ whole genome shotgun (WGS) entry which is preliminary data.</text>
</comment>
<keyword evidence="2" id="KW-1185">Reference proteome</keyword>
<name>A0A4R2KG15_9RHOB</name>
<reference evidence="1 2" key="1">
    <citation type="submission" date="2019-03" db="EMBL/GenBank/DDBJ databases">
        <title>Genomic Encyclopedia of Type Strains, Phase IV (KMG-IV): sequencing the most valuable type-strain genomes for metagenomic binning, comparative biology and taxonomic classification.</title>
        <authorList>
            <person name="Goeker M."/>
        </authorList>
    </citation>
    <scope>NUCLEOTIDE SEQUENCE [LARGE SCALE GENOMIC DNA]</scope>
    <source>
        <strain evidence="1 2">DSM 4868</strain>
    </source>
</reference>
<dbReference type="Proteomes" id="UP000295142">
    <property type="component" value="Unassembled WGS sequence"/>
</dbReference>
<evidence type="ECO:0000313" key="1">
    <source>
        <dbReference type="EMBL" id="TCO72034.1"/>
    </source>
</evidence>
<gene>
    <name evidence="1" type="ORF">EV655_105140</name>
</gene>
<protein>
    <submittedName>
        <fullName evidence="1">Uncharacterized protein DUF2478</fullName>
    </submittedName>
</protein>
<dbReference type="RefSeq" id="WP_132543521.1">
    <property type="nucleotide sequence ID" value="NZ_SLWW01000005.1"/>
</dbReference>
<organism evidence="1 2">
    <name type="scientific">Rhodovulum euryhalinum</name>
    <dbReference type="NCBI Taxonomy" id="35805"/>
    <lineage>
        <taxon>Bacteria</taxon>
        <taxon>Pseudomonadati</taxon>
        <taxon>Pseudomonadota</taxon>
        <taxon>Alphaproteobacteria</taxon>
        <taxon>Rhodobacterales</taxon>
        <taxon>Paracoccaceae</taxon>
        <taxon>Rhodovulum</taxon>
    </lineage>
</organism>
<dbReference type="Pfam" id="PF10649">
    <property type="entry name" value="DUF2478"/>
    <property type="match status" value="1"/>
</dbReference>
<dbReference type="AlphaFoldDB" id="A0A4R2KG15"/>